<dbReference type="InterPro" id="IPR050765">
    <property type="entry name" value="Riboflavin_Biosynth_HTPR"/>
</dbReference>
<feature type="domain" description="Bacterial bifunctional deaminase-reductase C-terminal" evidence="1">
    <location>
        <begin position="8"/>
        <end position="151"/>
    </location>
</feature>
<evidence type="ECO:0000259" key="1">
    <source>
        <dbReference type="Pfam" id="PF01872"/>
    </source>
</evidence>
<sequence>MTRTVYYTATSLDGFIATPDHSLDWLLSRKADEDGPMGYNAFIADIGAICMGASTYQWVLDNGHAEPWPYEVPSWVFTHRTFPPRTDADIRFTQDPVPTVYKEMAEAAGDKNLWVVGGGDLAGQFADHGLLDEVSVSIAPVTLGAGAPLLPRALELKLTELAPNGEFACARYEVVRG</sequence>
<dbReference type="PANTHER" id="PTHR38011:SF11">
    <property type="entry name" value="2,5-DIAMINO-6-RIBOSYLAMINO-4(3H)-PYRIMIDINONE 5'-PHOSPHATE REDUCTASE"/>
    <property type="match status" value="1"/>
</dbReference>
<gene>
    <name evidence="2" type="ORF">DFR68_111109</name>
</gene>
<dbReference type="InterPro" id="IPR002734">
    <property type="entry name" value="RibDG_C"/>
</dbReference>
<dbReference type="GO" id="GO:0009231">
    <property type="term" value="P:riboflavin biosynthetic process"/>
    <property type="evidence" value="ECO:0007669"/>
    <property type="project" value="InterPro"/>
</dbReference>
<accession>A0A370GS70</accession>
<dbReference type="GO" id="GO:0008703">
    <property type="term" value="F:5-amino-6-(5-phosphoribosylamino)uracil reductase activity"/>
    <property type="evidence" value="ECO:0007669"/>
    <property type="project" value="InterPro"/>
</dbReference>
<comment type="caution">
    <text evidence="2">The sequence shown here is derived from an EMBL/GenBank/DDBJ whole genome shotgun (WGS) entry which is preliminary data.</text>
</comment>
<dbReference type="EMBL" id="QQAZ01000011">
    <property type="protein sequence ID" value="RDI46351.1"/>
    <property type="molecule type" value="Genomic_DNA"/>
</dbReference>
<name>A0A370GS70_9NOCA</name>
<dbReference type="RefSeq" id="WP_068019553.1">
    <property type="nucleotide sequence ID" value="NZ_QQAZ01000011.1"/>
</dbReference>
<dbReference type="AlphaFoldDB" id="A0A370GS70"/>
<dbReference type="PANTHER" id="PTHR38011">
    <property type="entry name" value="DIHYDROFOLATE REDUCTASE FAMILY PROTEIN (AFU_ORTHOLOGUE AFUA_8G06820)"/>
    <property type="match status" value="1"/>
</dbReference>
<organism evidence="2 3">
    <name type="scientific">Nocardia mexicana</name>
    <dbReference type="NCBI Taxonomy" id="279262"/>
    <lineage>
        <taxon>Bacteria</taxon>
        <taxon>Bacillati</taxon>
        <taxon>Actinomycetota</taxon>
        <taxon>Actinomycetes</taxon>
        <taxon>Mycobacteriales</taxon>
        <taxon>Nocardiaceae</taxon>
        <taxon>Nocardia</taxon>
    </lineage>
</organism>
<dbReference type="Pfam" id="PF01872">
    <property type="entry name" value="RibD_C"/>
    <property type="match status" value="1"/>
</dbReference>
<dbReference type="InterPro" id="IPR024072">
    <property type="entry name" value="DHFR-like_dom_sf"/>
</dbReference>
<dbReference type="Proteomes" id="UP000255355">
    <property type="component" value="Unassembled WGS sequence"/>
</dbReference>
<dbReference type="Gene3D" id="3.40.430.10">
    <property type="entry name" value="Dihydrofolate Reductase, subunit A"/>
    <property type="match status" value="1"/>
</dbReference>
<dbReference type="STRING" id="1210089.GCA_001613165_02898"/>
<dbReference type="OrthoDB" id="3427770at2"/>
<evidence type="ECO:0000313" key="3">
    <source>
        <dbReference type="Proteomes" id="UP000255355"/>
    </source>
</evidence>
<proteinExistence type="predicted"/>
<protein>
    <submittedName>
        <fullName evidence="2">Dihydrofolate reductase</fullName>
    </submittedName>
</protein>
<dbReference type="SUPFAM" id="SSF53597">
    <property type="entry name" value="Dihydrofolate reductase-like"/>
    <property type="match status" value="1"/>
</dbReference>
<evidence type="ECO:0000313" key="2">
    <source>
        <dbReference type="EMBL" id="RDI46351.1"/>
    </source>
</evidence>
<keyword evidence="3" id="KW-1185">Reference proteome</keyword>
<reference evidence="2 3" key="1">
    <citation type="submission" date="2018-07" db="EMBL/GenBank/DDBJ databases">
        <title>Genomic Encyclopedia of Type Strains, Phase IV (KMG-IV): sequencing the most valuable type-strain genomes for metagenomic binning, comparative biology and taxonomic classification.</title>
        <authorList>
            <person name="Goeker M."/>
        </authorList>
    </citation>
    <scope>NUCLEOTIDE SEQUENCE [LARGE SCALE GENOMIC DNA]</scope>
    <source>
        <strain evidence="2 3">DSM 44952</strain>
    </source>
</reference>